<proteinExistence type="predicted"/>
<dbReference type="EMBL" id="CP020373">
    <property type="protein sequence ID" value="AZQ09850.1"/>
    <property type="molecule type" value="Genomic_DNA"/>
</dbReference>
<protein>
    <submittedName>
        <fullName evidence="1">Uncharacterized protein</fullName>
    </submittedName>
</protein>
<dbReference type="Proteomes" id="UP000278437">
    <property type="component" value="Chromosome"/>
</dbReference>
<accession>A0ABM7D0F4</accession>
<evidence type="ECO:0000313" key="2">
    <source>
        <dbReference type="Proteomes" id="UP000278437"/>
    </source>
</evidence>
<reference evidence="2" key="1">
    <citation type="submission" date="2017-03" db="EMBL/GenBank/DDBJ databases">
        <title>Full genome sequence of a non-lethal Shewanella isolate that potentiates virulence of Vibio parahaemolyticus causing acute hepatopancreatic necrosis disease (AHPND) in shrimp.</title>
        <authorList>
            <person name="Prachumwat A."/>
            <person name="Sritunyalucksana K."/>
        </authorList>
    </citation>
    <scope>NUCLEOTIDE SEQUENCE [LARGE SCALE GENOMIC DNA]</scope>
    <source>
        <strain evidence="2">TH2012</strain>
    </source>
</reference>
<sequence length="73" mass="8040">MPVKPFHISRIHTDAGIFRLSGEMDTSAPEHICVSEADFMSTDGWRALDLHSDAAKALLARIMPLLVAHLRAT</sequence>
<gene>
    <name evidence="1" type="ORF">STH12_00711</name>
</gene>
<name>A0ABM7D0F4_9GAMM</name>
<keyword evidence="2" id="KW-1185">Reference proteome</keyword>
<organism evidence="1 2">
    <name type="scientific">Shewanella khirikhana</name>
    <dbReference type="NCBI Taxonomy" id="1965282"/>
    <lineage>
        <taxon>Bacteria</taxon>
        <taxon>Pseudomonadati</taxon>
        <taxon>Pseudomonadota</taxon>
        <taxon>Gammaproteobacteria</taxon>
        <taxon>Alteromonadales</taxon>
        <taxon>Shewanellaceae</taxon>
        <taxon>Shewanella</taxon>
    </lineage>
</organism>
<evidence type="ECO:0000313" key="1">
    <source>
        <dbReference type="EMBL" id="AZQ09850.1"/>
    </source>
</evidence>